<reference evidence="1" key="1">
    <citation type="submission" date="2020-11" db="EMBL/GenBank/DDBJ databases">
        <authorList>
            <consortium name="DOE Joint Genome Institute"/>
            <person name="Ahrendt S."/>
            <person name="Riley R."/>
            <person name="Andreopoulos W."/>
            <person name="Labutti K."/>
            <person name="Pangilinan J."/>
            <person name="Ruiz-Duenas F.J."/>
            <person name="Barrasa J.M."/>
            <person name="Sanchez-Garcia M."/>
            <person name="Camarero S."/>
            <person name="Miyauchi S."/>
            <person name="Serrano A."/>
            <person name="Linde D."/>
            <person name="Babiker R."/>
            <person name="Drula E."/>
            <person name="Ayuso-Fernandez I."/>
            <person name="Pacheco R."/>
            <person name="Padilla G."/>
            <person name="Ferreira P."/>
            <person name="Barriuso J."/>
            <person name="Kellner H."/>
            <person name="Castanera R."/>
            <person name="Alfaro M."/>
            <person name="Ramirez L."/>
            <person name="Pisabarro A.G."/>
            <person name="Kuo A."/>
            <person name="Tritt A."/>
            <person name="Lipzen A."/>
            <person name="He G."/>
            <person name="Yan M."/>
            <person name="Ng V."/>
            <person name="Cullen D."/>
            <person name="Martin F."/>
            <person name="Rosso M.-N."/>
            <person name="Henrissat B."/>
            <person name="Hibbett D."/>
            <person name="Martinez A.T."/>
            <person name="Grigoriev I.V."/>
        </authorList>
    </citation>
    <scope>NUCLEOTIDE SEQUENCE</scope>
    <source>
        <strain evidence="1">CIRM-BRFM 674</strain>
    </source>
</reference>
<name>A0A9P5YZC2_9AGAR</name>
<comment type="caution">
    <text evidence="1">The sequence shown here is derived from an EMBL/GenBank/DDBJ whole genome shotgun (WGS) entry which is preliminary data.</text>
</comment>
<dbReference type="EMBL" id="MU155260">
    <property type="protein sequence ID" value="KAF9477450.1"/>
    <property type="molecule type" value="Genomic_DNA"/>
</dbReference>
<proteinExistence type="predicted"/>
<evidence type="ECO:0000313" key="1">
    <source>
        <dbReference type="EMBL" id="KAF9477450.1"/>
    </source>
</evidence>
<dbReference type="AlphaFoldDB" id="A0A9P5YZC2"/>
<keyword evidence="2" id="KW-1185">Reference proteome</keyword>
<sequence>MIFSVADNLQSSSCVAISLQYQLSRSTRITDTYLDQCMVSHRPQYTSTKAAMIVSNPIQSIPKAIYRHVMHCTIQVCVAKAGTSSTALLSIQPLSSRLPQTSPHDYASSPTYPFPLAMRHYFLHLYYRLSHFLPFLLSRFIHHFALIRTFSHFHSSSIFPYHPLSDTSFNSFSYFPAPTL</sequence>
<evidence type="ECO:0000313" key="2">
    <source>
        <dbReference type="Proteomes" id="UP000807469"/>
    </source>
</evidence>
<accession>A0A9P5YZC2</accession>
<organism evidence="1 2">
    <name type="scientific">Pholiota conissans</name>
    <dbReference type="NCBI Taxonomy" id="109636"/>
    <lineage>
        <taxon>Eukaryota</taxon>
        <taxon>Fungi</taxon>
        <taxon>Dikarya</taxon>
        <taxon>Basidiomycota</taxon>
        <taxon>Agaricomycotina</taxon>
        <taxon>Agaricomycetes</taxon>
        <taxon>Agaricomycetidae</taxon>
        <taxon>Agaricales</taxon>
        <taxon>Agaricineae</taxon>
        <taxon>Strophariaceae</taxon>
        <taxon>Pholiota</taxon>
    </lineage>
</organism>
<protein>
    <submittedName>
        <fullName evidence="1">Uncharacterized protein</fullName>
    </submittedName>
</protein>
<gene>
    <name evidence="1" type="ORF">BDN70DRAFT_108981</name>
</gene>
<dbReference type="Proteomes" id="UP000807469">
    <property type="component" value="Unassembled WGS sequence"/>
</dbReference>